<gene>
    <name evidence="6" type="ORF">EAS61_07620</name>
</gene>
<keyword evidence="2" id="KW-0479">Metal-binding</keyword>
<dbReference type="PANTHER" id="PTHR42978:SF6">
    <property type="entry name" value="QUORUM-QUENCHING LACTONASE YTNP-RELATED"/>
    <property type="match status" value="1"/>
</dbReference>
<proteinExistence type="inferred from homology"/>
<dbReference type="InterPro" id="IPR036866">
    <property type="entry name" value="RibonucZ/Hydroxyglut_hydro"/>
</dbReference>
<dbReference type="AlphaFoldDB" id="A0A4Q0QWU1"/>
<dbReference type="SUPFAM" id="SSF56281">
    <property type="entry name" value="Metallo-hydrolase/oxidoreductase"/>
    <property type="match status" value="1"/>
</dbReference>
<feature type="domain" description="Metallo-beta-lactamase" evidence="5">
    <location>
        <begin position="67"/>
        <end position="276"/>
    </location>
</feature>
<dbReference type="Gene3D" id="3.60.15.10">
    <property type="entry name" value="Ribonuclease Z/Hydroxyacylglutathione hydrolase-like"/>
    <property type="match status" value="1"/>
</dbReference>
<dbReference type="InterPro" id="IPR051013">
    <property type="entry name" value="MBL_superfamily_lactonases"/>
</dbReference>
<reference evidence="6 7" key="1">
    <citation type="submission" date="2018-11" db="EMBL/GenBank/DDBJ databases">
        <title>Bradyrhizobium sp. nov., isolated from effective nodules of peanut in China.</title>
        <authorList>
            <person name="Li Y."/>
        </authorList>
    </citation>
    <scope>NUCLEOTIDE SEQUENCE [LARGE SCALE GENOMIC DNA]</scope>
    <source>
        <strain evidence="6 7">CCBAU 51770</strain>
    </source>
</reference>
<accession>A0A4Q0QWU1</accession>
<dbReference type="PANTHER" id="PTHR42978">
    <property type="entry name" value="QUORUM-QUENCHING LACTONASE YTNP-RELATED-RELATED"/>
    <property type="match status" value="1"/>
</dbReference>
<name>A0A4Q0QWU1_9BRAD</name>
<dbReference type="SMART" id="SM00849">
    <property type="entry name" value="Lactamase_B"/>
    <property type="match status" value="1"/>
</dbReference>
<comment type="similarity">
    <text evidence="1">Belongs to the metallo-beta-lactamase superfamily.</text>
</comment>
<dbReference type="GO" id="GO:0046872">
    <property type="term" value="F:metal ion binding"/>
    <property type="evidence" value="ECO:0007669"/>
    <property type="project" value="UniProtKB-KW"/>
</dbReference>
<comment type="caution">
    <text evidence="6">The sequence shown here is derived from an EMBL/GenBank/DDBJ whole genome shotgun (WGS) entry which is preliminary data.</text>
</comment>
<dbReference type="CDD" id="cd16277">
    <property type="entry name" value="metallo-hydrolase-like_MBL-fold"/>
    <property type="match status" value="1"/>
</dbReference>
<dbReference type="Pfam" id="PF00753">
    <property type="entry name" value="Lactamase_B"/>
    <property type="match status" value="1"/>
</dbReference>
<evidence type="ECO:0000259" key="5">
    <source>
        <dbReference type="SMART" id="SM00849"/>
    </source>
</evidence>
<dbReference type="GO" id="GO:0016787">
    <property type="term" value="F:hydrolase activity"/>
    <property type="evidence" value="ECO:0007669"/>
    <property type="project" value="UniProtKB-KW"/>
</dbReference>
<protein>
    <submittedName>
        <fullName evidence="6">MBL fold metallo-hydrolase</fullName>
    </submittedName>
</protein>
<dbReference type="Proteomes" id="UP000290174">
    <property type="component" value="Unassembled WGS sequence"/>
</dbReference>
<evidence type="ECO:0000256" key="1">
    <source>
        <dbReference type="ARBA" id="ARBA00007749"/>
    </source>
</evidence>
<organism evidence="6 7">
    <name type="scientific">Bradyrhizobium zhanjiangense</name>
    <dbReference type="NCBI Taxonomy" id="1325107"/>
    <lineage>
        <taxon>Bacteria</taxon>
        <taxon>Pseudomonadati</taxon>
        <taxon>Pseudomonadota</taxon>
        <taxon>Alphaproteobacteria</taxon>
        <taxon>Hyphomicrobiales</taxon>
        <taxon>Nitrobacteraceae</taxon>
        <taxon>Bradyrhizobium</taxon>
    </lineage>
</organism>
<evidence type="ECO:0000256" key="4">
    <source>
        <dbReference type="ARBA" id="ARBA00022833"/>
    </source>
</evidence>
<evidence type="ECO:0000256" key="2">
    <source>
        <dbReference type="ARBA" id="ARBA00022723"/>
    </source>
</evidence>
<evidence type="ECO:0000313" key="6">
    <source>
        <dbReference type="EMBL" id="RXH01557.1"/>
    </source>
</evidence>
<keyword evidence="4" id="KW-0862">Zinc</keyword>
<evidence type="ECO:0000313" key="7">
    <source>
        <dbReference type="Proteomes" id="UP000290174"/>
    </source>
</evidence>
<dbReference type="InterPro" id="IPR001279">
    <property type="entry name" value="Metallo-B-lactamas"/>
</dbReference>
<dbReference type="EMBL" id="RKMK01000004">
    <property type="protein sequence ID" value="RXH01557.1"/>
    <property type="molecule type" value="Genomic_DNA"/>
</dbReference>
<sequence length="296" mass="33295">MFQRKSKNTGMRRMQWKVGKVRITKFVEMETVGSTRFILPAATNDEIRKLPWLIPHFATEEGRLKMSIHSLVVETPTRRIVVDTGLGNDKQGRGVPTWNNRSTPFLETMTAAGFPPDSIDTVLCTHLHVDHVGWNTRLVDGQWVPTFPRARYVFGRTEYEYWRDYTAEPDKVAVFNDSVKPVVDADRAEFIPSDHRLCEEIKLIPTPGHSPGHMSVLIESGGEQGLLTGDVAHHPCQMAHLDWCSVVDSDPAQSAATRREMFSRFADTPTLVIGGHYSAGHIKRAGDAFRFVALQS</sequence>
<keyword evidence="3 6" id="KW-0378">Hydrolase</keyword>
<evidence type="ECO:0000256" key="3">
    <source>
        <dbReference type="ARBA" id="ARBA00022801"/>
    </source>
</evidence>